<dbReference type="InterPro" id="IPR009057">
    <property type="entry name" value="Homeodomain-like_sf"/>
</dbReference>
<dbReference type="GO" id="GO:0004803">
    <property type="term" value="F:transposase activity"/>
    <property type="evidence" value="ECO:0007669"/>
    <property type="project" value="InterPro"/>
</dbReference>
<organism evidence="2 3">
    <name type="scientific">Neolewinella agarilytica</name>
    <dbReference type="NCBI Taxonomy" id="478744"/>
    <lineage>
        <taxon>Bacteria</taxon>
        <taxon>Pseudomonadati</taxon>
        <taxon>Bacteroidota</taxon>
        <taxon>Saprospiria</taxon>
        <taxon>Saprospirales</taxon>
        <taxon>Lewinellaceae</taxon>
        <taxon>Neolewinella</taxon>
    </lineage>
</organism>
<evidence type="ECO:0000256" key="1">
    <source>
        <dbReference type="SAM" id="Coils"/>
    </source>
</evidence>
<feature type="coiled-coil region" evidence="1">
    <location>
        <begin position="68"/>
        <end position="102"/>
    </location>
</feature>
<dbReference type="InterPro" id="IPR036388">
    <property type="entry name" value="WH-like_DNA-bd_sf"/>
</dbReference>
<dbReference type="EMBL" id="FOFB01000071">
    <property type="protein sequence ID" value="SER50146.1"/>
    <property type="molecule type" value="Genomic_DNA"/>
</dbReference>
<name>A0A1H9PP86_9BACT</name>
<dbReference type="PANTHER" id="PTHR33609:SF1">
    <property type="entry name" value="TRANSPOSASE"/>
    <property type="match status" value="1"/>
</dbReference>
<sequence length="124" mass="14768">CTLPIERNHNLVERQPYLTHLLNRANMRKSKFTKSQKLEVLAKWDAGAKIDDLCREYQISAATLYNWKKEKATEEDDTLRELKQLQQENARLKKMYANLSMDHEILQEGYEMLKKWQAQDAKKK</sequence>
<dbReference type="Gene3D" id="1.10.10.10">
    <property type="entry name" value="Winged helix-like DNA-binding domain superfamily/Winged helix DNA-binding domain"/>
    <property type="match status" value="1"/>
</dbReference>
<evidence type="ECO:0000313" key="3">
    <source>
        <dbReference type="Proteomes" id="UP000199021"/>
    </source>
</evidence>
<dbReference type="InterPro" id="IPR052546">
    <property type="entry name" value="Transposase_8_domain"/>
</dbReference>
<dbReference type="AlphaFoldDB" id="A0A1H9PP86"/>
<keyword evidence="3" id="KW-1185">Reference proteome</keyword>
<feature type="non-terminal residue" evidence="2">
    <location>
        <position position="1"/>
    </location>
</feature>
<gene>
    <name evidence="2" type="ORF">SAMN05444359_1711</name>
</gene>
<evidence type="ECO:0000313" key="2">
    <source>
        <dbReference type="EMBL" id="SER50146.1"/>
    </source>
</evidence>
<accession>A0A1H9PP86</accession>
<dbReference type="RefSeq" id="WP_217642221.1">
    <property type="nucleotide sequence ID" value="NZ_FOFB01000071.1"/>
</dbReference>
<proteinExistence type="predicted"/>
<keyword evidence="1" id="KW-0175">Coiled coil</keyword>
<dbReference type="InParanoid" id="A0A1H9PP86"/>
<reference evidence="3" key="1">
    <citation type="submission" date="2016-10" db="EMBL/GenBank/DDBJ databases">
        <authorList>
            <person name="Varghese N."/>
            <person name="Submissions S."/>
        </authorList>
    </citation>
    <scope>NUCLEOTIDE SEQUENCE [LARGE SCALE GENOMIC DNA]</scope>
    <source>
        <strain evidence="3">DSM 24740</strain>
    </source>
</reference>
<dbReference type="PANTHER" id="PTHR33609">
    <property type="entry name" value="LOW CALCIUM RESPONSE LOCUS PROTEIN S"/>
    <property type="match status" value="1"/>
</dbReference>
<dbReference type="GO" id="GO:0006313">
    <property type="term" value="P:DNA transposition"/>
    <property type="evidence" value="ECO:0007669"/>
    <property type="project" value="InterPro"/>
</dbReference>
<dbReference type="GO" id="GO:0003677">
    <property type="term" value="F:DNA binding"/>
    <property type="evidence" value="ECO:0007669"/>
    <property type="project" value="InterPro"/>
</dbReference>
<dbReference type="STRING" id="478744.SAMN05444359_1711"/>
<dbReference type="Proteomes" id="UP000199021">
    <property type="component" value="Unassembled WGS sequence"/>
</dbReference>
<protein>
    <submittedName>
        <fullName evidence="2">Putative transposase</fullName>
    </submittedName>
</protein>
<dbReference type="SUPFAM" id="SSF46689">
    <property type="entry name" value="Homeodomain-like"/>
    <property type="match status" value="1"/>
</dbReference>
<dbReference type="InterPro" id="IPR002514">
    <property type="entry name" value="Transposase_8"/>
</dbReference>
<dbReference type="Pfam" id="PF01527">
    <property type="entry name" value="HTH_Tnp_1"/>
    <property type="match status" value="1"/>
</dbReference>